<sequence>SLKTNLPGPKSKEIAQRREKYVAKPMGGSLSPCYIAHGEGALVTDVDGNQFIDFTGGWGCLAVGHTHKKVVAAIKDQAEKYLHTDFTAIPYEPLVELAEKLVKLAPGNTPKAAAFFNSGAEAIENAVKIARAHTKRPAIIVFENAFHGRTLLTMTMTHKAMPYKYKFGPFASDIYRFPFPTPYHPSIKIEDFEKIVSNTVVPDSVAAIVVEPIQGEGGFNVPQKGFLEYLRRLTDKYGMLLVTDEIQSGIGRTGKFFAIENWDIEPDIICLA</sequence>
<evidence type="ECO:0000256" key="1">
    <source>
        <dbReference type="ARBA" id="ARBA00001933"/>
    </source>
</evidence>
<dbReference type="GO" id="GO:0030170">
    <property type="term" value="F:pyridoxal phosphate binding"/>
    <property type="evidence" value="ECO:0007669"/>
    <property type="project" value="InterPro"/>
</dbReference>
<feature type="non-terminal residue" evidence="4">
    <location>
        <position position="272"/>
    </location>
</feature>
<comment type="caution">
    <text evidence="4">The sequence shown here is derived from an EMBL/GenBank/DDBJ whole genome shotgun (WGS) entry which is preliminary data.</text>
</comment>
<dbReference type="FunFam" id="3.40.640.10:FF:000004">
    <property type="entry name" value="Acetylornithine aminotransferase"/>
    <property type="match status" value="1"/>
</dbReference>
<dbReference type="GO" id="GO:0042802">
    <property type="term" value="F:identical protein binding"/>
    <property type="evidence" value="ECO:0007669"/>
    <property type="project" value="TreeGrafter"/>
</dbReference>
<dbReference type="CDD" id="cd00610">
    <property type="entry name" value="OAT_like"/>
    <property type="match status" value="1"/>
</dbReference>
<protein>
    <recommendedName>
        <fullName evidence="5">Aminotransferase class III-fold pyridoxal phosphate-dependent enzyme</fullName>
    </recommendedName>
</protein>
<dbReference type="SUPFAM" id="SSF53383">
    <property type="entry name" value="PLP-dependent transferases"/>
    <property type="match status" value="1"/>
</dbReference>
<accession>X1J2I7</accession>
<proteinExistence type="inferred from homology"/>
<gene>
    <name evidence="4" type="ORF">S03H2_41763</name>
</gene>
<dbReference type="InterPro" id="IPR015421">
    <property type="entry name" value="PyrdxlP-dep_Trfase_major"/>
</dbReference>
<dbReference type="GO" id="GO:0008483">
    <property type="term" value="F:transaminase activity"/>
    <property type="evidence" value="ECO:0007669"/>
    <property type="project" value="InterPro"/>
</dbReference>
<dbReference type="InterPro" id="IPR050103">
    <property type="entry name" value="Class-III_PLP-dep_AT"/>
</dbReference>
<dbReference type="Gene3D" id="3.90.1150.10">
    <property type="entry name" value="Aspartate Aminotransferase, domain 1"/>
    <property type="match status" value="1"/>
</dbReference>
<dbReference type="InterPro" id="IPR015424">
    <property type="entry name" value="PyrdxlP-dep_Trfase"/>
</dbReference>
<dbReference type="InterPro" id="IPR015422">
    <property type="entry name" value="PyrdxlP-dep_Trfase_small"/>
</dbReference>
<comment type="cofactor">
    <cofactor evidence="1">
        <name>pyridoxal 5'-phosphate</name>
        <dbReference type="ChEBI" id="CHEBI:597326"/>
    </cofactor>
</comment>
<feature type="non-terminal residue" evidence="4">
    <location>
        <position position="1"/>
    </location>
</feature>
<dbReference type="InterPro" id="IPR005814">
    <property type="entry name" value="Aminotrans_3"/>
</dbReference>
<name>X1J2I7_9ZZZZ</name>
<evidence type="ECO:0000313" key="4">
    <source>
        <dbReference type="EMBL" id="GAH72554.1"/>
    </source>
</evidence>
<dbReference type="Pfam" id="PF00202">
    <property type="entry name" value="Aminotran_3"/>
    <property type="match status" value="1"/>
</dbReference>
<comment type="similarity">
    <text evidence="2">Belongs to the class-III pyridoxal-phosphate-dependent aminotransferase family.</text>
</comment>
<dbReference type="PANTHER" id="PTHR11986">
    <property type="entry name" value="AMINOTRANSFERASE CLASS III"/>
    <property type="match status" value="1"/>
</dbReference>
<dbReference type="Gene3D" id="3.40.640.10">
    <property type="entry name" value="Type I PLP-dependent aspartate aminotransferase-like (Major domain)"/>
    <property type="match status" value="1"/>
</dbReference>
<dbReference type="EMBL" id="BARU01025959">
    <property type="protein sequence ID" value="GAH72554.1"/>
    <property type="molecule type" value="Genomic_DNA"/>
</dbReference>
<dbReference type="AlphaFoldDB" id="X1J2I7"/>
<organism evidence="4">
    <name type="scientific">marine sediment metagenome</name>
    <dbReference type="NCBI Taxonomy" id="412755"/>
    <lineage>
        <taxon>unclassified sequences</taxon>
        <taxon>metagenomes</taxon>
        <taxon>ecological metagenomes</taxon>
    </lineage>
</organism>
<evidence type="ECO:0000256" key="3">
    <source>
        <dbReference type="ARBA" id="ARBA00022898"/>
    </source>
</evidence>
<reference evidence="4" key="1">
    <citation type="journal article" date="2014" name="Front. Microbiol.">
        <title>High frequency of phylogenetically diverse reductive dehalogenase-homologous genes in deep subseafloor sedimentary metagenomes.</title>
        <authorList>
            <person name="Kawai M."/>
            <person name="Futagami T."/>
            <person name="Toyoda A."/>
            <person name="Takaki Y."/>
            <person name="Nishi S."/>
            <person name="Hori S."/>
            <person name="Arai W."/>
            <person name="Tsubouchi T."/>
            <person name="Morono Y."/>
            <person name="Uchiyama I."/>
            <person name="Ito T."/>
            <person name="Fujiyama A."/>
            <person name="Inagaki F."/>
            <person name="Takami H."/>
        </authorList>
    </citation>
    <scope>NUCLEOTIDE SEQUENCE</scope>
    <source>
        <strain evidence="4">Expedition CK06-06</strain>
    </source>
</reference>
<evidence type="ECO:0000256" key="2">
    <source>
        <dbReference type="ARBA" id="ARBA00008954"/>
    </source>
</evidence>
<evidence type="ECO:0008006" key="5">
    <source>
        <dbReference type="Google" id="ProtNLM"/>
    </source>
</evidence>
<dbReference type="PANTHER" id="PTHR11986:SF58">
    <property type="entry name" value="LEUCINE_METHIONINE RACEMASE"/>
    <property type="match status" value="1"/>
</dbReference>
<keyword evidence="3" id="KW-0663">Pyridoxal phosphate</keyword>